<proteinExistence type="predicted"/>
<keyword evidence="2" id="KW-1185">Reference proteome</keyword>
<comment type="caution">
    <text evidence="1">The sequence shown here is derived from an EMBL/GenBank/DDBJ whole genome shotgun (WGS) entry which is preliminary data.</text>
</comment>
<gene>
    <name evidence="1" type="ORF">HPB47_023883</name>
</gene>
<protein>
    <submittedName>
        <fullName evidence="1">Uncharacterized protein</fullName>
    </submittedName>
</protein>
<sequence>MRFGFWRQQVQKLYQEGRVSDESAKDRKSLAKGACFVLVLVLGATTLFWLVAKIARPTVVLTTRDTHSCRTEGCSQHAALFGKLDSSLDPCADFGAYICSSWEPYQSVSSSAEVDLPIEWLRNMNSYIKSREDTGLAVLKTAVEMFNDCLNDQSSIMNKKYLLNFTIERGLPFNLSSGKNVHPLEVLVDLAVNWQIYLWFKLTISSETNTGNRRIFIEPRASPGIDLSNLHLQNRRTSWKRYINLLVPGVNPTDLDYRMDDGVFRILDKTRREQSEPLLIPLGKIASFTPVWNASVWTDALNKHSMARAFKLPIFLEMTGDHSQQRIINGILDNIGVAATEALNTATWIDADSRRLAKLKLRHMKRFLWPDSSFPNSTDVDRIYSALSGKKEPFVYYLLKTKEVIRRESYTVQNWRLPGIPVPAGMAYQHIFNSISVGTDMLEYPLYYHDGSPAINYGGLGHSFALRLVEAFSGKGVQFSPKGALNSWWTPQYKDRYNRREKCGEWSSVFPEVPAMEVAFRAFKESAKEEDEGLDLSEKYTGDQSTCQGAWMPLARPHRLPNSLEERVASFVSPARPSAMPLVNWAEATPNDLAGFTAEYLRDELSRRKLDVAGSKEEIIHRLLDGIARSPAPPPSTLPLPDSAASAEGPQESSPLPNLDPAQSTQLLTSLLQQFLTVSQRAPAPVQVTTLPDLSASLPTFSGDGGISARHWIEELERTQGLASWEPSTLLAVALGKLRGPEPLTRKLFLDASA</sequence>
<organism evidence="1 2">
    <name type="scientific">Ixodes persulcatus</name>
    <name type="common">Taiga tick</name>
    <dbReference type="NCBI Taxonomy" id="34615"/>
    <lineage>
        <taxon>Eukaryota</taxon>
        <taxon>Metazoa</taxon>
        <taxon>Ecdysozoa</taxon>
        <taxon>Arthropoda</taxon>
        <taxon>Chelicerata</taxon>
        <taxon>Arachnida</taxon>
        <taxon>Acari</taxon>
        <taxon>Parasitiformes</taxon>
        <taxon>Ixodida</taxon>
        <taxon>Ixodoidea</taxon>
        <taxon>Ixodidae</taxon>
        <taxon>Ixodinae</taxon>
        <taxon>Ixodes</taxon>
    </lineage>
</organism>
<reference evidence="1 2" key="1">
    <citation type="journal article" date="2020" name="Cell">
        <title>Large-Scale Comparative Analyses of Tick Genomes Elucidate Their Genetic Diversity and Vector Capacities.</title>
        <authorList>
            <consortium name="Tick Genome and Microbiome Consortium (TIGMIC)"/>
            <person name="Jia N."/>
            <person name="Wang J."/>
            <person name="Shi W."/>
            <person name="Du L."/>
            <person name="Sun Y."/>
            <person name="Zhan W."/>
            <person name="Jiang J.F."/>
            <person name="Wang Q."/>
            <person name="Zhang B."/>
            <person name="Ji P."/>
            <person name="Bell-Sakyi L."/>
            <person name="Cui X.M."/>
            <person name="Yuan T.T."/>
            <person name="Jiang B.G."/>
            <person name="Yang W.F."/>
            <person name="Lam T.T."/>
            <person name="Chang Q.C."/>
            <person name="Ding S.J."/>
            <person name="Wang X.J."/>
            <person name="Zhu J.G."/>
            <person name="Ruan X.D."/>
            <person name="Zhao L."/>
            <person name="Wei J.T."/>
            <person name="Ye R.Z."/>
            <person name="Que T.C."/>
            <person name="Du C.H."/>
            <person name="Zhou Y.H."/>
            <person name="Cheng J.X."/>
            <person name="Dai P.F."/>
            <person name="Guo W.B."/>
            <person name="Han X.H."/>
            <person name="Huang E.J."/>
            <person name="Li L.F."/>
            <person name="Wei W."/>
            <person name="Gao Y.C."/>
            <person name="Liu J.Z."/>
            <person name="Shao H.Z."/>
            <person name="Wang X."/>
            <person name="Wang C.C."/>
            <person name="Yang T.C."/>
            <person name="Huo Q.B."/>
            <person name="Li W."/>
            <person name="Chen H.Y."/>
            <person name="Chen S.E."/>
            <person name="Zhou L.G."/>
            <person name="Ni X.B."/>
            <person name="Tian J.H."/>
            <person name="Sheng Y."/>
            <person name="Liu T."/>
            <person name="Pan Y.S."/>
            <person name="Xia L.Y."/>
            <person name="Li J."/>
            <person name="Zhao F."/>
            <person name="Cao W.C."/>
        </authorList>
    </citation>
    <scope>NUCLEOTIDE SEQUENCE [LARGE SCALE GENOMIC DNA]</scope>
    <source>
        <strain evidence="1">Iper-2018</strain>
    </source>
</reference>
<dbReference type="EMBL" id="JABSTQ010009433">
    <property type="protein sequence ID" value="KAG0429202.1"/>
    <property type="molecule type" value="Genomic_DNA"/>
</dbReference>
<evidence type="ECO:0000313" key="2">
    <source>
        <dbReference type="Proteomes" id="UP000805193"/>
    </source>
</evidence>
<dbReference type="Proteomes" id="UP000805193">
    <property type="component" value="Unassembled WGS sequence"/>
</dbReference>
<evidence type="ECO:0000313" key="1">
    <source>
        <dbReference type="EMBL" id="KAG0429202.1"/>
    </source>
</evidence>
<name>A0AC60Q5W3_IXOPE</name>
<accession>A0AC60Q5W3</accession>